<name>A0A8T0T003_PANVG</name>
<organism evidence="1 2">
    <name type="scientific">Panicum virgatum</name>
    <name type="common">Blackwell switchgrass</name>
    <dbReference type="NCBI Taxonomy" id="38727"/>
    <lineage>
        <taxon>Eukaryota</taxon>
        <taxon>Viridiplantae</taxon>
        <taxon>Streptophyta</taxon>
        <taxon>Embryophyta</taxon>
        <taxon>Tracheophyta</taxon>
        <taxon>Spermatophyta</taxon>
        <taxon>Magnoliopsida</taxon>
        <taxon>Liliopsida</taxon>
        <taxon>Poales</taxon>
        <taxon>Poaceae</taxon>
        <taxon>PACMAD clade</taxon>
        <taxon>Panicoideae</taxon>
        <taxon>Panicodae</taxon>
        <taxon>Paniceae</taxon>
        <taxon>Panicinae</taxon>
        <taxon>Panicum</taxon>
        <taxon>Panicum sect. Hiantes</taxon>
    </lineage>
</organism>
<evidence type="ECO:0000313" key="1">
    <source>
        <dbReference type="EMBL" id="KAG2602513.1"/>
    </source>
</evidence>
<dbReference type="Proteomes" id="UP000823388">
    <property type="component" value="Chromosome 5K"/>
</dbReference>
<keyword evidence="2" id="KW-1185">Reference proteome</keyword>
<dbReference type="EMBL" id="CM029045">
    <property type="protein sequence ID" value="KAG2602513.1"/>
    <property type="molecule type" value="Genomic_DNA"/>
</dbReference>
<proteinExistence type="predicted"/>
<reference evidence="1" key="1">
    <citation type="submission" date="2020-05" db="EMBL/GenBank/DDBJ databases">
        <title>WGS assembly of Panicum virgatum.</title>
        <authorList>
            <person name="Lovell J.T."/>
            <person name="Jenkins J."/>
            <person name="Shu S."/>
            <person name="Juenger T.E."/>
            <person name="Schmutz J."/>
        </authorList>
    </citation>
    <scope>NUCLEOTIDE SEQUENCE</scope>
    <source>
        <strain evidence="1">AP13</strain>
    </source>
</reference>
<dbReference type="AlphaFoldDB" id="A0A8T0T003"/>
<evidence type="ECO:0000313" key="2">
    <source>
        <dbReference type="Proteomes" id="UP000823388"/>
    </source>
</evidence>
<sequence length="56" mass="6056">MPLRSSSVHECRRLHGWRDADMRGYLGACGSGISGGGERSWCPFTTTAEPETAGRT</sequence>
<gene>
    <name evidence="1" type="ORF">PVAP13_5KG694150</name>
</gene>
<accession>A0A8T0T003</accession>
<comment type="caution">
    <text evidence="1">The sequence shown here is derived from an EMBL/GenBank/DDBJ whole genome shotgun (WGS) entry which is preliminary data.</text>
</comment>
<protein>
    <submittedName>
        <fullName evidence="1">Uncharacterized protein</fullName>
    </submittedName>
</protein>